<organism evidence="1">
    <name type="scientific">uncultured Truepera sp</name>
    <dbReference type="NCBI Taxonomy" id="543023"/>
    <lineage>
        <taxon>Bacteria</taxon>
        <taxon>Thermotogati</taxon>
        <taxon>Deinococcota</taxon>
        <taxon>Deinococci</taxon>
        <taxon>Trueperales</taxon>
        <taxon>Trueperaceae</taxon>
        <taxon>Truepera</taxon>
        <taxon>environmental samples</taxon>
    </lineage>
</organism>
<accession>A0A6J4VJ35</accession>
<protein>
    <submittedName>
        <fullName evidence="1">Uncharacterized protein</fullName>
    </submittedName>
</protein>
<evidence type="ECO:0000313" key="1">
    <source>
        <dbReference type="EMBL" id="CAA9578773.1"/>
    </source>
</evidence>
<reference evidence="1" key="1">
    <citation type="submission" date="2020-02" db="EMBL/GenBank/DDBJ databases">
        <authorList>
            <person name="Meier V. D."/>
        </authorList>
    </citation>
    <scope>NUCLEOTIDE SEQUENCE</scope>
    <source>
        <strain evidence="1">AVDCRST_MAG86</strain>
    </source>
</reference>
<dbReference type="EMBL" id="CADCWP010000220">
    <property type="protein sequence ID" value="CAA9578773.1"/>
    <property type="molecule type" value="Genomic_DNA"/>
</dbReference>
<proteinExistence type="predicted"/>
<name>A0A6J4VJ35_9DEIN</name>
<gene>
    <name evidence="1" type="ORF">AVDCRST_MAG86-2485</name>
</gene>
<sequence>MLDRARAVIKAGGQETVGFNCGKLWPRSNLGMRSAFRRVFTEHK</sequence>
<dbReference type="AlphaFoldDB" id="A0A6J4VJ35"/>